<dbReference type="STRING" id="326427.Cagg_3360"/>
<dbReference type="GO" id="GO:0008270">
    <property type="term" value="F:zinc ion binding"/>
    <property type="evidence" value="ECO:0007669"/>
    <property type="project" value="UniProtKB-UniRule"/>
</dbReference>
<dbReference type="EMBL" id="CP001337">
    <property type="protein sequence ID" value="ACL26204.1"/>
    <property type="molecule type" value="Genomic_DNA"/>
</dbReference>
<dbReference type="NCBIfam" id="TIGR00857">
    <property type="entry name" value="pyrC_multi"/>
    <property type="match status" value="1"/>
</dbReference>
<evidence type="ECO:0000313" key="6">
    <source>
        <dbReference type="Proteomes" id="UP000002508"/>
    </source>
</evidence>
<dbReference type="EC" id="3.5.2.3" evidence="2"/>
<dbReference type="GO" id="GO:0004038">
    <property type="term" value="F:allantoinase activity"/>
    <property type="evidence" value="ECO:0007669"/>
    <property type="project" value="TreeGrafter"/>
</dbReference>
<feature type="binding site" evidence="2">
    <location>
        <position position="70"/>
    </location>
    <ligand>
        <name>Zn(2+)</name>
        <dbReference type="ChEBI" id="CHEBI:29105"/>
        <label>1</label>
    </ligand>
</feature>
<comment type="catalytic activity">
    <reaction evidence="2">
        <text>(S)-dihydroorotate + H2O = N-carbamoyl-L-aspartate + H(+)</text>
        <dbReference type="Rhea" id="RHEA:24296"/>
        <dbReference type="ChEBI" id="CHEBI:15377"/>
        <dbReference type="ChEBI" id="CHEBI:15378"/>
        <dbReference type="ChEBI" id="CHEBI:30864"/>
        <dbReference type="ChEBI" id="CHEBI:32814"/>
        <dbReference type="EC" id="3.5.2.3"/>
    </reaction>
</comment>
<dbReference type="OrthoDB" id="9765462at2"/>
<dbReference type="Proteomes" id="UP000002508">
    <property type="component" value="Chromosome"/>
</dbReference>
<reference evidence="5" key="1">
    <citation type="submission" date="2008-12" db="EMBL/GenBank/DDBJ databases">
        <title>Complete sequence of Chloroflexus aggregans DSM 9485.</title>
        <authorList>
            <consortium name="US DOE Joint Genome Institute"/>
            <person name="Lucas S."/>
            <person name="Copeland A."/>
            <person name="Lapidus A."/>
            <person name="Glavina del Rio T."/>
            <person name="Dalin E."/>
            <person name="Tice H."/>
            <person name="Pitluck S."/>
            <person name="Foster B."/>
            <person name="Larimer F."/>
            <person name="Land M."/>
            <person name="Hauser L."/>
            <person name="Kyrpides N."/>
            <person name="Mikhailova N."/>
            <person name="Bryant D."/>
            <person name="Richardson P."/>
        </authorList>
    </citation>
    <scope>NUCLEOTIDE SEQUENCE</scope>
    <source>
        <strain evidence="5">DSM 9485</strain>
    </source>
</reference>
<dbReference type="GO" id="GO:0044205">
    <property type="term" value="P:'de novo' UMP biosynthetic process"/>
    <property type="evidence" value="ECO:0007669"/>
    <property type="project" value="UniProtKB-UniRule"/>
</dbReference>
<keyword evidence="6" id="KW-1185">Reference proteome</keyword>
<dbReference type="GO" id="GO:0006145">
    <property type="term" value="P:purine nucleobase catabolic process"/>
    <property type="evidence" value="ECO:0007669"/>
    <property type="project" value="TreeGrafter"/>
</dbReference>
<evidence type="ECO:0000313" key="5">
    <source>
        <dbReference type="EMBL" id="ACL26204.1"/>
    </source>
</evidence>
<dbReference type="InterPro" id="IPR032466">
    <property type="entry name" value="Metal_Hydrolase"/>
</dbReference>
<evidence type="ECO:0000256" key="2">
    <source>
        <dbReference type="HAMAP-Rule" id="MF_00220"/>
    </source>
</evidence>
<dbReference type="eggNOG" id="COG0044">
    <property type="taxonomic scope" value="Bacteria"/>
</dbReference>
<name>B8G8S9_CHLAD</name>
<comment type="cofactor">
    <cofactor evidence="2">
        <name>Zn(2+)</name>
        <dbReference type="ChEBI" id="CHEBI:29105"/>
    </cofactor>
    <text evidence="2">Binds 2 Zn(2+) ions per subunit.</text>
</comment>
<comment type="caution">
    <text evidence="2">Lacks conserved residue(s) required for the propagation of feature annotation.</text>
</comment>
<dbReference type="Gene3D" id="2.30.40.10">
    <property type="entry name" value="Urease, subunit C, domain 1"/>
    <property type="match status" value="1"/>
</dbReference>
<dbReference type="RefSeq" id="WP_015942051.1">
    <property type="nucleotide sequence ID" value="NC_011831.1"/>
</dbReference>
<feature type="region of interest" description="Disordered" evidence="3">
    <location>
        <begin position="467"/>
        <end position="488"/>
    </location>
</feature>
<comment type="pathway">
    <text evidence="2">Pyrimidine metabolism; UMP biosynthesis via de novo pathway; (S)-dihydroorotate from bicarbonate: step 3/3.</text>
</comment>
<dbReference type="InterPro" id="IPR024403">
    <property type="entry name" value="DHOase_cat"/>
</dbReference>
<evidence type="ECO:0000256" key="3">
    <source>
        <dbReference type="SAM" id="MobiDB-lite"/>
    </source>
</evidence>
<feature type="binding site" evidence="2">
    <location>
        <begin position="70"/>
        <end position="72"/>
    </location>
    <ligand>
        <name>substrate</name>
    </ligand>
</feature>
<keyword evidence="2 5" id="KW-0378">Hydrolase</keyword>
<feature type="active site" evidence="2">
    <location>
        <position position="345"/>
    </location>
</feature>
<dbReference type="Gene3D" id="3.20.20.140">
    <property type="entry name" value="Metal-dependent hydrolases"/>
    <property type="match status" value="1"/>
</dbReference>
<dbReference type="InterPro" id="IPR004722">
    <property type="entry name" value="DHOase"/>
</dbReference>
<organism evidence="5 6">
    <name type="scientific">Chloroflexus aggregans (strain MD-66 / DSM 9485)</name>
    <dbReference type="NCBI Taxonomy" id="326427"/>
    <lineage>
        <taxon>Bacteria</taxon>
        <taxon>Bacillati</taxon>
        <taxon>Chloroflexota</taxon>
        <taxon>Chloroflexia</taxon>
        <taxon>Chloroflexales</taxon>
        <taxon>Chloroflexineae</taxon>
        <taxon>Chloroflexaceae</taxon>
        <taxon>Chloroflexus</taxon>
    </lineage>
</organism>
<dbReference type="AlphaFoldDB" id="B8G8S9"/>
<sequence>MRYLIKNGTIIDPANRVATIGDILVADGKVERLYDLADLHSDREPIGPDVEVINARGCVVAPGFTDLHTHLRQPGEEHRETITSVSAAAAVGGFTTLCARPTTHPTPDNAAAIRQLRELVAHFGSVRIDVIGALTLGNEGRILSEMRELAEAGCIAFSDGGRTIADAALMRHALSYAAALNLPVMVTCQDPSLAAGGVAHEGAVSVRLGLPGIPAAAEEAIVARDIALAEATGAHLHISRVSTAGSVALIRAARARGVRVTAEVTPHHLTLTDRWLLGWLEERNEIETGRAGAHPDLSLPSWLEPSLLPPYDSSTRVEPPLRSIEHVEALVAGLRDGVIDAIAVDHAPLALVDRECEYGIAPPGISGLETALALTLTLVHRGEMDIVNLIAKLTEGPAQVLNRSPANLRPGATADIVIFDPERSWVVDPDHFRSRGRNTPLRGQRLKGQVMLTMAAGKIVFRRDNFGRQGQAAPQPSRLEGILESEET</sequence>
<dbReference type="SUPFAM" id="SSF51556">
    <property type="entry name" value="Metallo-dependent hydrolases"/>
    <property type="match status" value="1"/>
</dbReference>
<dbReference type="HAMAP" id="MF_00220_B">
    <property type="entry name" value="PyrC_classI_B"/>
    <property type="match status" value="1"/>
</dbReference>
<dbReference type="KEGG" id="cag:Cagg_3360"/>
<dbReference type="CDD" id="cd01317">
    <property type="entry name" value="DHOase_IIa"/>
    <property type="match status" value="1"/>
</dbReference>
<gene>
    <name evidence="2" type="primary">pyrC</name>
    <name evidence="5" type="ordered locus">Cagg_3360</name>
</gene>
<evidence type="ECO:0000259" key="4">
    <source>
        <dbReference type="Pfam" id="PF12890"/>
    </source>
</evidence>
<dbReference type="Pfam" id="PF12890">
    <property type="entry name" value="DHOase"/>
    <property type="match status" value="1"/>
</dbReference>
<dbReference type="UniPathway" id="UPA00070">
    <property type="reaction ID" value="UER00117"/>
</dbReference>
<dbReference type="SUPFAM" id="SSF51338">
    <property type="entry name" value="Composite domain of metallo-dependent hydrolases"/>
    <property type="match status" value="1"/>
</dbReference>
<feature type="binding site" evidence="2">
    <location>
        <begin position="363"/>
        <end position="364"/>
    </location>
    <ligand>
        <name>substrate</name>
    </ligand>
</feature>
<protein>
    <recommendedName>
        <fullName evidence="2">Dihydroorotase</fullName>
        <shortName evidence="2">DHOase</shortName>
        <ecNumber evidence="2">3.5.2.3</ecNumber>
    </recommendedName>
</protein>
<dbReference type="InterPro" id="IPR011059">
    <property type="entry name" value="Metal-dep_hydrolase_composite"/>
</dbReference>
<feature type="domain" description="Dihydroorotase catalytic" evidence="4">
    <location>
        <begin position="58"/>
        <end position="243"/>
    </location>
</feature>
<dbReference type="GO" id="GO:0005737">
    <property type="term" value="C:cytoplasm"/>
    <property type="evidence" value="ECO:0007669"/>
    <property type="project" value="TreeGrafter"/>
</dbReference>
<evidence type="ECO:0000256" key="1">
    <source>
        <dbReference type="ARBA" id="ARBA00022975"/>
    </source>
</evidence>
<feature type="binding site" evidence="2">
    <location>
        <position position="68"/>
    </location>
    <ligand>
        <name>Zn(2+)</name>
        <dbReference type="ChEBI" id="CHEBI:29105"/>
        <label>1</label>
    </ligand>
</feature>
<proteinExistence type="inferred from homology"/>
<dbReference type="GO" id="GO:0004151">
    <property type="term" value="F:dihydroorotase activity"/>
    <property type="evidence" value="ECO:0007669"/>
    <property type="project" value="UniProtKB-UniRule"/>
</dbReference>
<accession>B8G8S9</accession>
<dbReference type="PANTHER" id="PTHR43668:SF2">
    <property type="entry name" value="ALLANTOINASE"/>
    <property type="match status" value="1"/>
</dbReference>
<keyword evidence="1 2" id="KW-0665">Pyrimidine biosynthesis</keyword>
<feature type="binding site" evidence="2">
    <location>
        <position position="345"/>
    </location>
    <ligand>
        <name>Zn(2+)</name>
        <dbReference type="ChEBI" id="CHEBI:29105"/>
        <label>1</label>
    </ligand>
</feature>
<comment type="similarity">
    <text evidence="2">Belongs to the metallo-dependent hydrolases superfamily. DHOase family. Class I DHOase subfamily.</text>
</comment>
<keyword evidence="2" id="KW-0862">Zinc</keyword>
<comment type="function">
    <text evidence="2">Catalyzes the reversible cyclization of carbamoyl aspartate to dihydroorotate.</text>
</comment>
<dbReference type="HOGENOM" id="CLU_015572_1_0_0"/>
<keyword evidence="2" id="KW-0479">Metal-binding</keyword>
<dbReference type="InterPro" id="IPR050138">
    <property type="entry name" value="DHOase/Allantoinase_Hydrolase"/>
</dbReference>
<dbReference type="PANTHER" id="PTHR43668">
    <property type="entry name" value="ALLANTOINASE"/>
    <property type="match status" value="1"/>
</dbReference>